<feature type="compositionally biased region" description="Polar residues" evidence="8">
    <location>
        <begin position="867"/>
        <end position="878"/>
    </location>
</feature>
<reference evidence="11 12" key="1">
    <citation type="submission" date="2015-05" db="EMBL/GenBank/DDBJ databases">
        <authorList>
            <person name="Wang D.B."/>
            <person name="Wang M."/>
        </authorList>
    </citation>
    <scope>NUCLEOTIDE SEQUENCE [LARGE SCALE GENOMIC DNA]</scope>
    <source>
        <strain evidence="11">VL1</strain>
    </source>
</reference>
<feature type="compositionally biased region" description="Polar residues" evidence="8">
    <location>
        <begin position="171"/>
        <end position="180"/>
    </location>
</feature>
<dbReference type="EC" id="2.7.7.19" evidence="4"/>
<sequence length="1355" mass="147058">MASQATATEETHSYYSSASWHHHAANATAPVSGTPPSTAKQNSQLSWTKYHTSAANPYPESSGVHNLTHGEVWPLWFPHQASLYQAQVLHYSNLVSPGRGGGLQQPQSLPPSTVATPSQSQSAGRSRASSKVSNKEHPSSKGNEKGHGNKAANNKDKGDRAVIAGRVSPTMANPKQSQHSQGEHLSHPLPARPRGGHKHAIQPHSNSVPSTPQQHARNFSYESREPSPTANNNHSPRSAYSETNSALPSLRPLVPTITCKFETSSYNFKRRMPYNIGSGVCEKVDAAKIKTKLTEEHERKLTSDMRELYDRLLPTPKVEENRQKLVAKLQKIFNDEWPGHDIRVHLFGSSGNLLCSDDSDVDICITTTWAELEGVCKIAELLHKISSPSEGMEKVVCISAAKVPIVKIWDPELGLACDMNVNNTSALENTRMVRTYVETDPRVRPLAMIIKYWTRRRIVNDAAFGSTLSSYTWICLIIAFLQLRDPPVLPALHQNKAMRLSKKGGPESTFADDIDRLKGFGDKNKSTLGELLFQFFRYYAHEFDYDKHVLSVRQGKKLLRSEKKWANNLCVEEPFNIGRNLGNTADEYSFRGLHLELRRAFDCIAEAKLDECCEQYVFPKEEQPPPFIRPPNAPRPVMIRSSSQSNQSGRGGRGNYRGGRHSNNYRSGNSSRRASSGVAYDTNTMYMPQNPMTPQEVAWYQHAAAQQLQYPGIVSSNPASMLALDSNAHLQLFNQSQVLQLQAQMAAQLHAHQRMQGGSSTPQQQSQQSQQGSSERSRTNSFENPPLSAPLAASDWYSMYNLQLQAFYGAPAYTYPPSPATTSAAGPEYRRQRSTMAADSGASTSGSSLRSQSQPASRSAPQGQPGQPFSGSAPQSNGIAGPRLANGVSIPSFTPEDADYDAVPRQPSKDSPASDEGTYAGYYVANASSPNQRAQPIPNGIAFGDLAHNAQGRRRLSTDQIPQTLLDRRLRRKSRSPSPSPLGHARAYSIGTQAGPSSSAPMTVPANQSNGNRSAARPLVVNGTGSSAWRASSTPSHRQGSSNLSVTDNIAREDNVSLCADNVYNVPGLGISTQHAPAMDLPHAVTADGARSQSLVPETRTPVIVNGSTNVSTSSAAAGIPIPGAVQSMEDASFRDRINLMGLTNYQTQHSAFQSDAASGASTSTTRQRLSTRQHQNGVIAPLDLAVREGRSSGHPLALDPQHLSPINETRSPSPTTVRKLDHAFKADITNLPRSGTMDSLAEPFRPGQALTEQKMLSAKEQSQLPVTGQGAARTAAAPSGHPLQVSLTPNQIPPFNPKLGESRENGHTRGAKSESHSADGAWQKATKSRKKGGDGRVAAPSEQPPRRGEDRKGG</sequence>
<keyword evidence="6" id="KW-0479">Metal-binding</keyword>
<dbReference type="InterPro" id="IPR043519">
    <property type="entry name" value="NT_sf"/>
</dbReference>
<gene>
    <name evidence="11" type="ORF">BN1708_011599</name>
</gene>
<feature type="region of interest" description="Disordered" evidence="8">
    <location>
        <begin position="98"/>
        <end position="159"/>
    </location>
</feature>
<feature type="region of interest" description="Disordered" evidence="8">
    <location>
        <begin position="1253"/>
        <end position="1355"/>
    </location>
</feature>
<evidence type="ECO:0000256" key="5">
    <source>
        <dbReference type="ARBA" id="ARBA00022679"/>
    </source>
</evidence>
<feature type="compositionally biased region" description="Low complexity" evidence="8">
    <location>
        <begin position="661"/>
        <end position="676"/>
    </location>
</feature>
<dbReference type="SUPFAM" id="SSF81631">
    <property type="entry name" value="PAP/OAS1 substrate-binding domain"/>
    <property type="match status" value="1"/>
</dbReference>
<feature type="region of interest" description="Disordered" evidence="8">
    <location>
        <begin position="623"/>
        <end position="676"/>
    </location>
</feature>
<dbReference type="CDD" id="cd05402">
    <property type="entry name" value="NT_PAP_TUTase"/>
    <property type="match status" value="1"/>
</dbReference>
<evidence type="ECO:0000259" key="10">
    <source>
        <dbReference type="Pfam" id="PF22600"/>
    </source>
</evidence>
<feature type="compositionally biased region" description="Low complexity" evidence="8">
    <location>
        <begin position="118"/>
        <end position="130"/>
    </location>
</feature>
<proteinExistence type="inferred from homology"/>
<dbReference type="EMBL" id="CVQH01007002">
    <property type="protein sequence ID" value="CRK15914.1"/>
    <property type="molecule type" value="Genomic_DNA"/>
</dbReference>
<dbReference type="Proteomes" id="UP000044602">
    <property type="component" value="Unassembled WGS sequence"/>
</dbReference>
<evidence type="ECO:0000313" key="11">
    <source>
        <dbReference type="EMBL" id="CRK15914.1"/>
    </source>
</evidence>
<dbReference type="GO" id="GO:0046872">
    <property type="term" value="F:metal ion binding"/>
    <property type="evidence" value="ECO:0007669"/>
    <property type="project" value="UniProtKB-KW"/>
</dbReference>
<name>A0A0G4L1Q9_VERLO</name>
<feature type="compositionally biased region" description="Low complexity" evidence="8">
    <location>
        <begin position="840"/>
        <end position="865"/>
    </location>
</feature>
<feature type="compositionally biased region" description="Basic and acidic residues" evidence="8">
    <location>
        <begin position="133"/>
        <end position="159"/>
    </location>
</feature>
<comment type="cofactor">
    <cofactor evidence="1">
        <name>Mn(2+)</name>
        <dbReference type="ChEBI" id="CHEBI:29035"/>
    </cofactor>
</comment>
<evidence type="ECO:0000256" key="6">
    <source>
        <dbReference type="ARBA" id="ARBA00022723"/>
    </source>
</evidence>
<dbReference type="InterPro" id="IPR054708">
    <property type="entry name" value="MTPAP-like_central"/>
</dbReference>
<feature type="compositionally biased region" description="Basic and acidic residues" evidence="8">
    <location>
        <begin position="1345"/>
        <end position="1355"/>
    </location>
</feature>
<protein>
    <recommendedName>
        <fullName evidence="4">polynucleotide adenylyltransferase</fullName>
        <ecNumber evidence="4">2.7.7.19</ecNumber>
    </recommendedName>
</protein>
<feature type="compositionally biased region" description="Low complexity" evidence="8">
    <location>
        <begin position="1157"/>
        <end position="1176"/>
    </location>
</feature>
<dbReference type="STRING" id="100787.A0A0G4L1Q9"/>
<organism evidence="11 12">
    <name type="scientific">Verticillium longisporum</name>
    <name type="common">Verticillium dahliae var. longisporum</name>
    <dbReference type="NCBI Taxonomy" id="100787"/>
    <lineage>
        <taxon>Eukaryota</taxon>
        <taxon>Fungi</taxon>
        <taxon>Dikarya</taxon>
        <taxon>Ascomycota</taxon>
        <taxon>Pezizomycotina</taxon>
        <taxon>Sordariomycetes</taxon>
        <taxon>Hypocreomycetidae</taxon>
        <taxon>Glomerellales</taxon>
        <taxon>Plectosphaerellaceae</taxon>
        <taxon>Verticillium</taxon>
    </lineage>
</organism>
<comment type="cofactor">
    <cofactor evidence="2">
        <name>Mg(2+)</name>
        <dbReference type="ChEBI" id="CHEBI:18420"/>
    </cofactor>
</comment>
<feature type="compositionally biased region" description="Low complexity" evidence="8">
    <location>
        <begin position="749"/>
        <end position="774"/>
    </location>
</feature>
<keyword evidence="7" id="KW-0460">Magnesium</keyword>
<evidence type="ECO:0000256" key="7">
    <source>
        <dbReference type="ARBA" id="ARBA00022842"/>
    </source>
</evidence>
<dbReference type="InterPro" id="IPR002058">
    <property type="entry name" value="PAP_assoc"/>
</dbReference>
<accession>A0A0G4L1Q9</accession>
<evidence type="ECO:0000256" key="1">
    <source>
        <dbReference type="ARBA" id="ARBA00001936"/>
    </source>
</evidence>
<evidence type="ECO:0000256" key="3">
    <source>
        <dbReference type="ARBA" id="ARBA00008593"/>
    </source>
</evidence>
<dbReference type="GO" id="GO:0031123">
    <property type="term" value="P:RNA 3'-end processing"/>
    <property type="evidence" value="ECO:0007669"/>
    <property type="project" value="TreeGrafter"/>
</dbReference>
<evidence type="ECO:0000313" key="12">
    <source>
        <dbReference type="Proteomes" id="UP000044602"/>
    </source>
</evidence>
<feature type="compositionally biased region" description="Polar residues" evidence="8">
    <location>
        <begin position="104"/>
        <end position="117"/>
    </location>
</feature>
<dbReference type="Gene3D" id="1.10.1410.10">
    <property type="match status" value="1"/>
</dbReference>
<feature type="region of interest" description="Disordered" evidence="8">
    <location>
        <begin position="819"/>
        <end position="917"/>
    </location>
</feature>
<dbReference type="GO" id="GO:1990817">
    <property type="term" value="F:poly(A) RNA polymerase activity"/>
    <property type="evidence" value="ECO:0007669"/>
    <property type="project" value="UniProtKB-EC"/>
</dbReference>
<dbReference type="Pfam" id="PF22600">
    <property type="entry name" value="MTPAP-like_central"/>
    <property type="match status" value="1"/>
</dbReference>
<evidence type="ECO:0000256" key="4">
    <source>
        <dbReference type="ARBA" id="ARBA00012388"/>
    </source>
</evidence>
<feature type="domain" description="Poly(A) RNA polymerase mitochondrial-like central palm" evidence="10">
    <location>
        <begin position="301"/>
        <end position="437"/>
    </location>
</feature>
<comment type="similarity">
    <text evidence="3">Belongs to the DNA polymerase type-B-like family.</text>
</comment>
<evidence type="ECO:0000256" key="2">
    <source>
        <dbReference type="ARBA" id="ARBA00001946"/>
    </source>
</evidence>
<feature type="region of interest" description="Disordered" evidence="8">
    <location>
        <begin position="1191"/>
        <end position="1217"/>
    </location>
</feature>
<dbReference type="PANTHER" id="PTHR12271">
    <property type="entry name" value="POLY A POLYMERASE CID PAP -RELATED"/>
    <property type="match status" value="1"/>
</dbReference>
<feature type="domain" description="PAP-associated" evidence="9">
    <location>
        <begin position="527"/>
        <end position="577"/>
    </location>
</feature>
<feature type="compositionally biased region" description="Polar residues" evidence="8">
    <location>
        <begin position="203"/>
        <end position="247"/>
    </location>
</feature>
<keyword evidence="5" id="KW-0808">Transferase</keyword>
<feature type="compositionally biased region" description="Polar residues" evidence="8">
    <location>
        <begin position="1023"/>
        <end position="1046"/>
    </location>
</feature>
<feature type="compositionally biased region" description="Pro residues" evidence="8">
    <location>
        <begin position="624"/>
        <end position="634"/>
    </location>
</feature>
<evidence type="ECO:0000256" key="8">
    <source>
        <dbReference type="SAM" id="MobiDB-lite"/>
    </source>
</evidence>
<feature type="region of interest" description="Disordered" evidence="8">
    <location>
        <begin position="171"/>
        <end position="247"/>
    </location>
</feature>
<evidence type="ECO:0000259" key="9">
    <source>
        <dbReference type="Pfam" id="PF03828"/>
    </source>
</evidence>
<feature type="compositionally biased region" description="Basic and acidic residues" evidence="8">
    <location>
        <begin position="1301"/>
        <end position="1318"/>
    </location>
</feature>
<dbReference type="SUPFAM" id="SSF81301">
    <property type="entry name" value="Nucleotidyltransferase"/>
    <property type="match status" value="1"/>
</dbReference>
<feature type="region of interest" description="Disordered" evidence="8">
    <location>
        <begin position="749"/>
        <end position="787"/>
    </location>
</feature>
<feature type="region of interest" description="Disordered" evidence="8">
    <location>
        <begin position="1153"/>
        <end position="1177"/>
    </location>
</feature>
<feature type="compositionally biased region" description="Polar residues" evidence="8">
    <location>
        <begin position="1205"/>
        <end position="1217"/>
    </location>
</feature>
<dbReference type="Gene3D" id="3.30.460.10">
    <property type="entry name" value="Beta Polymerase, domain 2"/>
    <property type="match status" value="1"/>
</dbReference>
<keyword evidence="12" id="KW-1185">Reference proteome</keyword>
<dbReference type="PANTHER" id="PTHR12271:SF113">
    <property type="entry name" value="POLY(A) RNA POLYMERASE CID11"/>
    <property type="match status" value="1"/>
</dbReference>
<dbReference type="GO" id="GO:0010605">
    <property type="term" value="P:negative regulation of macromolecule metabolic process"/>
    <property type="evidence" value="ECO:0007669"/>
    <property type="project" value="UniProtKB-ARBA"/>
</dbReference>
<feature type="compositionally biased region" description="Polar residues" evidence="8">
    <location>
        <begin position="990"/>
        <end position="1013"/>
    </location>
</feature>
<dbReference type="Pfam" id="PF03828">
    <property type="entry name" value="PAP_assoc"/>
    <property type="match status" value="1"/>
</dbReference>
<feature type="region of interest" description="Disordered" evidence="8">
    <location>
        <begin position="952"/>
        <end position="1046"/>
    </location>
</feature>